<sequence>MDNHDFSDLAQLWQSTPTSSLALERCIQRHKKQRFRLWFSIVIETLILLLVSVWFVRAILESVPLVTQLWLGFGCFWGGSMYIMVNKSRAASLGIIKTQQLSAGLKVHQQLLREEIFRWDLSIKATLLFVLVLLLYALTPYLVGSVEMVKGVIGLTALLMGIGVFTFKKRQAEQVLKTLSE</sequence>
<evidence type="ECO:0000313" key="2">
    <source>
        <dbReference type="Proteomes" id="UP000305729"/>
    </source>
</evidence>
<protein>
    <submittedName>
        <fullName evidence="1">Uncharacterized protein</fullName>
    </submittedName>
</protein>
<gene>
    <name evidence="1" type="ORF">CWC22_005520</name>
</gene>
<accession>A0A5S3US03</accession>
<proteinExistence type="predicted"/>
<reference evidence="1 2" key="1">
    <citation type="submission" date="2019-10" db="EMBL/GenBank/DDBJ databases">
        <title>Pseudoalteromonas rubra S4059.</title>
        <authorList>
            <person name="Paulsen S."/>
            <person name="Wang X."/>
        </authorList>
    </citation>
    <scope>NUCLEOTIDE SEQUENCE [LARGE SCALE GENOMIC DNA]</scope>
    <source>
        <strain evidence="1 2">S4059</strain>
    </source>
</reference>
<dbReference type="AlphaFoldDB" id="A0A5S3US03"/>
<name>A0A5S3US03_9GAMM</name>
<dbReference type="Proteomes" id="UP000305729">
    <property type="component" value="Chromosome 1"/>
</dbReference>
<dbReference type="RefSeq" id="WP_138539434.1">
    <property type="nucleotide sequence ID" value="NZ_CP045429.1"/>
</dbReference>
<organism evidence="1 2">
    <name type="scientific">Pseudoalteromonas rubra</name>
    <dbReference type="NCBI Taxonomy" id="43658"/>
    <lineage>
        <taxon>Bacteria</taxon>
        <taxon>Pseudomonadati</taxon>
        <taxon>Pseudomonadota</taxon>
        <taxon>Gammaproteobacteria</taxon>
        <taxon>Alteromonadales</taxon>
        <taxon>Pseudoalteromonadaceae</taxon>
        <taxon>Pseudoalteromonas</taxon>
    </lineage>
</organism>
<evidence type="ECO:0000313" key="1">
    <source>
        <dbReference type="EMBL" id="QPB82473.1"/>
    </source>
</evidence>
<dbReference type="EMBL" id="CP045429">
    <property type="protein sequence ID" value="QPB82473.1"/>
    <property type="molecule type" value="Genomic_DNA"/>
</dbReference>